<accession>A0A3A3FID6</accession>
<dbReference type="GO" id="GO:0016740">
    <property type="term" value="F:transferase activity"/>
    <property type="evidence" value="ECO:0007669"/>
    <property type="project" value="UniProtKB-KW"/>
</dbReference>
<comment type="caution">
    <text evidence="3">The sequence shown here is derived from an EMBL/GenBank/DDBJ whole genome shotgun (WGS) entry which is preliminary data.</text>
</comment>
<organism evidence="3 4">
    <name type="scientific">Noviherbaspirillum saxi</name>
    <dbReference type="NCBI Taxonomy" id="2320863"/>
    <lineage>
        <taxon>Bacteria</taxon>
        <taxon>Pseudomonadati</taxon>
        <taxon>Pseudomonadota</taxon>
        <taxon>Betaproteobacteria</taxon>
        <taxon>Burkholderiales</taxon>
        <taxon>Oxalobacteraceae</taxon>
        <taxon>Noviherbaspirillum</taxon>
    </lineage>
</organism>
<dbReference type="AlphaFoldDB" id="A0A3A3FID6"/>
<sequence length="396" mass="44887">MQAQPETHMTLHHDKMNVEISSKPAQDCSASHPPLPRHESSLTENGVPSFAEVELDRLYGSLYSSLSHFRTCDNLDGVNTYVAREGSRVSAIFLYRVAGKSIQVINEGMRLSAEDVSRFCDALFARYGRNVNVSFHAVQIDGPVLPFTQQRFFCTEDFVATLPDSADAYLASLGSATRKNIKRHKNRLERAFPDLQYRLDAKEAAKEEDVRDVIALNRIRMAQKSQASFIDEDETQRILRIVRACGKVFSVRIDGRLAAGAIVLQIGDSVISKVNAHDARYDDYRLGMLCCYLAVCAAIESGAKRFHFGHGRYEYKTALLGKHEYYDHVAIYRSRLHMLLHARQATRIAYDGYRFEASRWLLDRIDTGDGQGWALLRQALAVWRSRKHRHGSRLTA</sequence>
<dbReference type="InterPro" id="IPR016181">
    <property type="entry name" value="Acyl_CoA_acyltransferase"/>
</dbReference>
<evidence type="ECO:0000256" key="1">
    <source>
        <dbReference type="SAM" id="MobiDB-lite"/>
    </source>
</evidence>
<keyword evidence="4" id="KW-1185">Reference proteome</keyword>
<keyword evidence="3" id="KW-0808">Transferase</keyword>
<proteinExistence type="predicted"/>
<evidence type="ECO:0000313" key="4">
    <source>
        <dbReference type="Proteomes" id="UP000265955"/>
    </source>
</evidence>
<dbReference type="Pfam" id="PF13480">
    <property type="entry name" value="Acetyltransf_6"/>
    <property type="match status" value="1"/>
</dbReference>
<protein>
    <submittedName>
        <fullName evidence="3">GNAT family N-acetyltransferase</fullName>
    </submittedName>
</protein>
<reference evidence="4" key="1">
    <citation type="submission" date="2018-09" db="EMBL/GenBank/DDBJ databases">
        <authorList>
            <person name="Zhu H."/>
        </authorList>
    </citation>
    <scope>NUCLEOTIDE SEQUENCE [LARGE SCALE GENOMIC DNA]</scope>
    <source>
        <strain evidence="4">K1R23-30</strain>
    </source>
</reference>
<dbReference type="InterPro" id="IPR038740">
    <property type="entry name" value="BioF2-like_GNAT_dom"/>
</dbReference>
<dbReference type="SUPFAM" id="SSF55729">
    <property type="entry name" value="Acyl-CoA N-acyltransferases (Nat)"/>
    <property type="match status" value="1"/>
</dbReference>
<dbReference type="EMBL" id="QYUO01000002">
    <property type="protein sequence ID" value="RJF95027.1"/>
    <property type="molecule type" value="Genomic_DNA"/>
</dbReference>
<name>A0A3A3FID6_9BURK</name>
<dbReference type="Gene3D" id="3.40.630.30">
    <property type="match status" value="1"/>
</dbReference>
<gene>
    <name evidence="3" type="ORF">D3871_16280</name>
</gene>
<evidence type="ECO:0000259" key="2">
    <source>
        <dbReference type="Pfam" id="PF13480"/>
    </source>
</evidence>
<evidence type="ECO:0000313" key="3">
    <source>
        <dbReference type="EMBL" id="RJF95027.1"/>
    </source>
</evidence>
<feature type="region of interest" description="Disordered" evidence="1">
    <location>
        <begin position="23"/>
        <end position="43"/>
    </location>
</feature>
<dbReference type="Proteomes" id="UP000265955">
    <property type="component" value="Unassembled WGS sequence"/>
</dbReference>
<feature type="domain" description="BioF2-like acetyltransferase" evidence="2">
    <location>
        <begin position="176"/>
        <end position="316"/>
    </location>
</feature>